<dbReference type="InterPro" id="IPR017868">
    <property type="entry name" value="Filamin/ABP280_repeat-like"/>
</dbReference>
<name>A0ABD0Y930_9HEMI</name>
<evidence type="ECO:0000313" key="2">
    <source>
        <dbReference type="EMBL" id="KAL1123845.1"/>
    </source>
</evidence>
<proteinExistence type="predicted"/>
<dbReference type="Gene3D" id="2.60.40.10">
    <property type="entry name" value="Immunoglobulins"/>
    <property type="match status" value="1"/>
</dbReference>
<dbReference type="InterPro" id="IPR013783">
    <property type="entry name" value="Ig-like_fold"/>
</dbReference>
<sequence length="154" mass="16735">MEVVLVTQDCNKQPICHGGEKIIAELRYRDTSQRLVPISVNDEGEGSYTMSFTPDSPGNLSLSVLVQNEHIQGSPYKVNVFTFQPHSGVFHCCTFCSSGGSKNVICGCGGKMPGGYKGCGHGHVGHPGRRHWSCCGNVLQNSECNRPIVYQFSL</sequence>
<reference evidence="2 3" key="1">
    <citation type="submission" date="2024-07" db="EMBL/GenBank/DDBJ databases">
        <title>Chromosome-level genome assembly of the water stick insect Ranatra chinensis (Heteroptera: Nepidae).</title>
        <authorList>
            <person name="Liu X."/>
        </authorList>
    </citation>
    <scope>NUCLEOTIDE SEQUENCE [LARGE SCALE GENOMIC DNA]</scope>
    <source>
        <strain evidence="2">Cailab_2021Rc</strain>
        <tissue evidence="2">Muscle</tissue>
    </source>
</reference>
<evidence type="ECO:0008006" key="4">
    <source>
        <dbReference type="Google" id="ProtNLM"/>
    </source>
</evidence>
<organism evidence="2 3">
    <name type="scientific">Ranatra chinensis</name>
    <dbReference type="NCBI Taxonomy" id="642074"/>
    <lineage>
        <taxon>Eukaryota</taxon>
        <taxon>Metazoa</taxon>
        <taxon>Ecdysozoa</taxon>
        <taxon>Arthropoda</taxon>
        <taxon>Hexapoda</taxon>
        <taxon>Insecta</taxon>
        <taxon>Pterygota</taxon>
        <taxon>Neoptera</taxon>
        <taxon>Paraneoptera</taxon>
        <taxon>Hemiptera</taxon>
        <taxon>Heteroptera</taxon>
        <taxon>Panheteroptera</taxon>
        <taxon>Nepomorpha</taxon>
        <taxon>Nepidae</taxon>
        <taxon>Ranatrinae</taxon>
        <taxon>Ranatra</taxon>
    </lineage>
</organism>
<feature type="repeat" description="Filamin" evidence="1">
    <location>
        <begin position="25"/>
        <end position="80"/>
    </location>
</feature>
<dbReference type="Proteomes" id="UP001558652">
    <property type="component" value="Unassembled WGS sequence"/>
</dbReference>
<dbReference type="InterPro" id="IPR014756">
    <property type="entry name" value="Ig_E-set"/>
</dbReference>
<gene>
    <name evidence="2" type="ORF">AAG570_001616</name>
</gene>
<dbReference type="InterPro" id="IPR001298">
    <property type="entry name" value="Filamin/ABP280_rpt"/>
</dbReference>
<protein>
    <recommendedName>
        <fullName evidence="4">Tripartite motif-containing protein 45</fullName>
    </recommendedName>
</protein>
<dbReference type="SUPFAM" id="SSF81296">
    <property type="entry name" value="E set domains"/>
    <property type="match status" value="1"/>
</dbReference>
<dbReference type="EMBL" id="JBFDAA010000011">
    <property type="protein sequence ID" value="KAL1123845.1"/>
    <property type="molecule type" value="Genomic_DNA"/>
</dbReference>
<dbReference type="AlphaFoldDB" id="A0ABD0Y930"/>
<comment type="caution">
    <text evidence="2">The sequence shown here is derived from an EMBL/GenBank/DDBJ whole genome shotgun (WGS) entry which is preliminary data.</text>
</comment>
<dbReference type="PROSITE" id="PS50194">
    <property type="entry name" value="FILAMIN_REPEAT"/>
    <property type="match status" value="1"/>
</dbReference>
<evidence type="ECO:0000313" key="3">
    <source>
        <dbReference type="Proteomes" id="UP001558652"/>
    </source>
</evidence>
<keyword evidence="3" id="KW-1185">Reference proteome</keyword>
<accession>A0ABD0Y930</accession>
<dbReference type="Pfam" id="PF00630">
    <property type="entry name" value="Filamin"/>
    <property type="match status" value="1"/>
</dbReference>
<evidence type="ECO:0000256" key="1">
    <source>
        <dbReference type="PROSITE-ProRule" id="PRU00087"/>
    </source>
</evidence>
<dbReference type="SMART" id="SM00557">
    <property type="entry name" value="IG_FLMN"/>
    <property type="match status" value="1"/>
</dbReference>